<evidence type="ECO:0000313" key="2">
    <source>
        <dbReference type="EMBL" id="UWZ39764.1"/>
    </source>
</evidence>
<evidence type="ECO:0000313" key="3">
    <source>
        <dbReference type="Proteomes" id="UP001058271"/>
    </source>
</evidence>
<protein>
    <submittedName>
        <fullName evidence="2">Uncharacterized protein</fullName>
    </submittedName>
</protein>
<dbReference type="EMBL" id="CP073721">
    <property type="protein sequence ID" value="UWZ39764.1"/>
    <property type="molecule type" value="Genomic_DNA"/>
</dbReference>
<feature type="region of interest" description="Disordered" evidence="1">
    <location>
        <begin position="1"/>
        <end position="58"/>
    </location>
</feature>
<reference evidence="2" key="1">
    <citation type="submission" date="2021-04" db="EMBL/GenBank/DDBJ databases">
        <title>Biosynthetic gene clusters of Dactylosporangioum roseum.</title>
        <authorList>
            <person name="Hartkoorn R.C."/>
            <person name="Beaudoing E."/>
            <person name="Hot D."/>
            <person name="Moureu S."/>
        </authorList>
    </citation>
    <scope>NUCLEOTIDE SEQUENCE</scope>
    <source>
        <strain evidence="2">NRRL B-16295</strain>
    </source>
</reference>
<dbReference type="Proteomes" id="UP001058271">
    <property type="component" value="Chromosome"/>
</dbReference>
<evidence type="ECO:0000256" key="1">
    <source>
        <dbReference type="SAM" id="MobiDB-lite"/>
    </source>
</evidence>
<keyword evidence="3" id="KW-1185">Reference proteome</keyword>
<feature type="region of interest" description="Disordered" evidence="1">
    <location>
        <begin position="91"/>
        <end position="115"/>
    </location>
</feature>
<dbReference type="RefSeq" id="WP_260729192.1">
    <property type="nucleotide sequence ID" value="NZ_BAAABS010000075.1"/>
</dbReference>
<feature type="compositionally biased region" description="Acidic residues" evidence="1">
    <location>
        <begin position="31"/>
        <end position="41"/>
    </location>
</feature>
<feature type="compositionally biased region" description="Basic and acidic residues" evidence="1">
    <location>
        <begin position="103"/>
        <end position="115"/>
    </location>
</feature>
<proteinExistence type="predicted"/>
<accession>A0ABY5ZHM9</accession>
<organism evidence="2 3">
    <name type="scientific">Dactylosporangium roseum</name>
    <dbReference type="NCBI Taxonomy" id="47989"/>
    <lineage>
        <taxon>Bacteria</taxon>
        <taxon>Bacillati</taxon>
        <taxon>Actinomycetota</taxon>
        <taxon>Actinomycetes</taxon>
        <taxon>Micromonosporales</taxon>
        <taxon>Micromonosporaceae</taxon>
        <taxon>Dactylosporangium</taxon>
    </lineage>
</organism>
<name>A0ABY5ZHM9_9ACTN</name>
<feature type="compositionally biased region" description="Low complexity" evidence="1">
    <location>
        <begin position="13"/>
        <end position="30"/>
    </location>
</feature>
<gene>
    <name evidence="2" type="ORF">Drose_16995</name>
</gene>
<sequence>MTRRSANGNRGGASQRAAPALPAAHNVADAINEDDVDEFRDDGESKYPPRGHGRPAPEPLKVRVELVVVDGQAGKELLKRQAAAVREALQWFADHPPDEEEGDTPHEHKSPAHNR</sequence>